<proteinExistence type="predicted"/>
<evidence type="ECO:0000256" key="1">
    <source>
        <dbReference type="SAM" id="MobiDB-lite"/>
    </source>
</evidence>
<protein>
    <recommendedName>
        <fullName evidence="2">NADP-dependent oxidoreductase domain-containing protein</fullName>
    </recommendedName>
</protein>
<evidence type="ECO:0000313" key="3">
    <source>
        <dbReference type="EMBL" id="PSR70556.1"/>
    </source>
</evidence>
<dbReference type="STRING" id="98765.A0A2R6NDZ6"/>
<feature type="domain" description="NADP-dependent oxidoreductase" evidence="2">
    <location>
        <begin position="37"/>
        <end position="139"/>
    </location>
</feature>
<feature type="region of interest" description="Disordered" evidence="1">
    <location>
        <begin position="1"/>
        <end position="30"/>
    </location>
</feature>
<organism evidence="3 4">
    <name type="scientific">Hermanssonia centrifuga</name>
    <dbReference type="NCBI Taxonomy" id="98765"/>
    <lineage>
        <taxon>Eukaryota</taxon>
        <taxon>Fungi</taxon>
        <taxon>Dikarya</taxon>
        <taxon>Basidiomycota</taxon>
        <taxon>Agaricomycotina</taxon>
        <taxon>Agaricomycetes</taxon>
        <taxon>Polyporales</taxon>
        <taxon>Meruliaceae</taxon>
        <taxon>Hermanssonia</taxon>
    </lineage>
</organism>
<dbReference type="Proteomes" id="UP000186601">
    <property type="component" value="Unassembled WGS sequence"/>
</dbReference>
<evidence type="ECO:0000259" key="2">
    <source>
        <dbReference type="Pfam" id="PF00248"/>
    </source>
</evidence>
<dbReference type="EMBL" id="MLYV02001349">
    <property type="protein sequence ID" value="PSR70556.1"/>
    <property type="molecule type" value="Genomic_DNA"/>
</dbReference>
<dbReference type="Gene3D" id="3.20.20.100">
    <property type="entry name" value="NADP-dependent oxidoreductase domain"/>
    <property type="match status" value="1"/>
</dbReference>
<accession>A0A2R6NDZ6</accession>
<dbReference type="SUPFAM" id="SSF51430">
    <property type="entry name" value="NAD(P)-linked oxidoreductase"/>
    <property type="match status" value="1"/>
</dbReference>
<comment type="caution">
    <text evidence="3">The sequence shown here is derived from an EMBL/GenBank/DDBJ whole genome shotgun (WGS) entry which is preliminary data.</text>
</comment>
<dbReference type="GO" id="GO:0016491">
    <property type="term" value="F:oxidoreductase activity"/>
    <property type="evidence" value="ECO:0007669"/>
    <property type="project" value="InterPro"/>
</dbReference>
<sequence length="139" mass="15437">MPVIAFGTGSKWKGQVRPERGPPLSNSQQANADCIGQDVTAYVEQAIDVGFSHIDTAQYYRTEEYVGAAIRESGLARSELYITTKFSGISTPKYAIENSLDKLGVESVDLYLIHNPSSLILFPNTWSDFEKFREQGLVK</sequence>
<dbReference type="OrthoDB" id="416253at2759"/>
<dbReference type="Pfam" id="PF00248">
    <property type="entry name" value="Aldo_ket_red"/>
    <property type="match status" value="1"/>
</dbReference>
<dbReference type="PRINTS" id="PR00069">
    <property type="entry name" value="ALDKETRDTASE"/>
</dbReference>
<dbReference type="AlphaFoldDB" id="A0A2R6NDZ6"/>
<name>A0A2R6NDZ6_9APHY</name>
<reference evidence="3 4" key="1">
    <citation type="submission" date="2018-02" db="EMBL/GenBank/DDBJ databases">
        <title>Genome sequence of the basidiomycete white-rot fungus Phlebia centrifuga.</title>
        <authorList>
            <person name="Granchi Z."/>
            <person name="Peng M."/>
            <person name="de Vries R.P."/>
            <person name="Hilden K."/>
            <person name="Makela M.R."/>
            <person name="Grigoriev I."/>
            <person name="Riley R."/>
        </authorList>
    </citation>
    <scope>NUCLEOTIDE SEQUENCE [LARGE SCALE GENOMIC DNA]</scope>
    <source>
        <strain evidence="3 4">FBCC195</strain>
    </source>
</reference>
<dbReference type="InterPro" id="IPR036812">
    <property type="entry name" value="NAD(P)_OxRdtase_dom_sf"/>
</dbReference>
<evidence type="ECO:0000313" key="4">
    <source>
        <dbReference type="Proteomes" id="UP000186601"/>
    </source>
</evidence>
<dbReference type="PANTHER" id="PTHR11732">
    <property type="entry name" value="ALDO/KETO REDUCTASE"/>
    <property type="match status" value="1"/>
</dbReference>
<dbReference type="InterPro" id="IPR023210">
    <property type="entry name" value="NADP_OxRdtase_dom"/>
</dbReference>
<gene>
    <name evidence="3" type="ORF">PHLCEN_2v13595</name>
</gene>
<keyword evidence="4" id="KW-1185">Reference proteome</keyword>
<dbReference type="InterPro" id="IPR020471">
    <property type="entry name" value="AKR"/>
</dbReference>